<evidence type="ECO:0000313" key="2">
    <source>
        <dbReference type="Proteomes" id="UP000800235"/>
    </source>
</evidence>
<dbReference type="AlphaFoldDB" id="A0A9P4NM30"/>
<dbReference type="EMBL" id="MU007060">
    <property type="protein sequence ID" value="KAF2427376.1"/>
    <property type="molecule type" value="Genomic_DNA"/>
</dbReference>
<name>A0A9P4NM30_9PEZI</name>
<feature type="non-terminal residue" evidence="1">
    <location>
        <position position="197"/>
    </location>
</feature>
<organism evidence="1 2">
    <name type="scientific">Tothia fuscella</name>
    <dbReference type="NCBI Taxonomy" id="1048955"/>
    <lineage>
        <taxon>Eukaryota</taxon>
        <taxon>Fungi</taxon>
        <taxon>Dikarya</taxon>
        <taxon>Ascomycota</taxon>
        <taxon>Pezizomycotina</taxon>
        <taxon>Dothideomycetes</taxon>
        <taxon>Pleosporomycetidae</taxon>
        <taxon>Venturiales</taxon>
        <taxon>Cylindrosympodiaceae</taxon>
        <taxon>Tothia</taxon>
    </lineage>
</organism>
<comment type="caution">
    <text evidence="1">The sequence shown here is derived from an EMBL/GenBank/DDBJ whole genome shotgun (WGS) entry which is preliminary data.</text>
</comment>
<keyword evidence="2" id="KW-1185">Reference proteome</keyword>
<dbReference type="OrthoDB" id="5086500at2759"/>
<feature type="non-terminal residue" evidence="1">
    <location>
        <position position="1"/>
    </location>
</feature>
<evidence type="ECO:0000313" key="1">
    <source>
        <dbReference type="EMBL" id="KAF2427376.1"/>
    </source>
</evidence>
<accession>A0A9P4NM30</accession>
<gene>
    <name evidence="1" type="ORF">EJ08DRAFT_567440</name>
</gene>
<sequence length="197" mass="20941">ILSVSTTLILPAAPPPNQGNVSISPGLLNNEPNIDMIQTLATTDSANCGAKRNDQWCVWANAYHCPPGSLDPPNTPDCVTNTAGGVAVNAGTRVTIEYNYDGSSGQVTQIVGIDGKVRLSQSTSSGKGRWMNMITDCDKCWGSSIDAYSYVDTTVVLENADGGFGRGVVMDGVQHSDVRTVDGGRTWKVDWMHVDGY</sequence>
<proteinExistence type="predicted"/>
<dbReference type="Proteomes" id="UP000800235">
    <property type="component" value="Unassembled WGS sequence"/>
</dbReference>
<reference evidence="1" key="1">
    <citation type="journal article" date="2020" name="Stud. Mycol.">
        <title>101 Dothideomycetes genomes: a test case for predicting lifestyles and emergence of pathogens.</title>
        <authorList>
            <person name="Haridas S."/>
            <person name="Albert R."/>
            <person name="Binder M."/>
            <person name="Bloem J."/>
            <person name="Labutti K."/>
            <person name="Salamov A."/>
            <person name="Andreopoulos B."/>
            <person name="Baker S."/>
            <person name="Barry K."/>
            <person name="Bills G."/>
            <person name="Bluhm B."/>
            <person name="Cannon C."/>
            <person name="Castanera R."/>
            <person name="Culley D."/>
            <person name="Daum C."/>
            <person name="Ezra D."/>
            <person name="Gonzalez J."/>
            <person name="Henrissat B."/>
            <person name="Kuo A."/>
            <person name="Liang C."/>
            <person name="Lipzen A."/>
            <person name="Lutzoni F."/>
            <person name="Magnuson J."/>
            <person name="Mondo S."/>
            <person name="Nolan M."/>
            <person name="Ohm R."/>
            <person name="Pangilinan J."/>
            <person name="Park H.-J."/>
            <person name="Ramirez L."/>
            <person name="Alfaro M."/>
            <person name="Sun H."/>
            <person name="Tritt A."/>
            <person name="Yoshinaga Y."/>
            <person name="Zwiers L.-H."/>
            <person name="Turgeon B."/>
            <person name="Goodwin S."/>
            <person name="Spatafora J."/>
            <person name="Crous P."/>
            <person name="Grigoriev I."/>
        </authorList>
    </citation>
    <scope>NUCLEOTIDE SEQUENCE</scope>
    <source>
        <strain evidence="1">CBS 130266</strain>
    </source>
</reference>
<protein>
    <submittedName>
        <fullName evidence="1">Uncharacterized protein</fullName>
    </submittedName>
</protein>